<reference evidence="4 5" key="3">
    <citation type="submission" date="2015-01" db="EMBL/GenBank/DDBJ databases">
        <authorList>
            <consortium name="NBRP consortium"/>
            <person name="Sawabe T."/>
            <person name="Meirelles P."/>
            <person name="Feng G."/>
            <person name="Sayaka M."/>
            <person name="Hattori M."/>
            <person name="Ohkuma M."/>
        </authorList>
    </citation>
    <scope>NUCLEOTIDE SEQUENCE [LARGE SCALE GENOMIC DNA]</scope>
    <source>
        <strain evidence="5">JCM 19231</strain>
        <strain evidence="2">JCM19231</strain>
        <strain evidence="3 4">JCM19232</strain>
    </source>
</reference>
<organism evidence="2 5">
    <name type="scientific">Vibrio ishigakensis</name>
    <dbReference type="NCBI Taxonomy" id="1481914"/>
    <lineage>
        <taxon>Bacteria</taxon>
        <taxon>Pseudomonadati</taxon>
        <taxon>Pseudomonadota</taxon>
        <taxon>Gammaproteobacteria</taxon>
        <taxon>Vibrionales</taxon>
        <taxon>Vibrionaceae</taxon>
        <taxon>Vibrio</taxon>
    </lineage>
</organism>
<reference evidence="3 4" key="2">
    <citation type="submission" date="2015-01" db="EMBL/GenBank/DDBJ databases">
        <title>Vibrio sp. C5 JCM 19232 whole genome shotgun sequence.</title>
        <authorList>
            <person name="Sawabe T."/>
            <person name="Meirelles P."/>
            <person name="Feng G."/>
            <person name="Sayaka M."/>
            <person name="Hattori M."/>
            <person name="Ohkuma M."/>
        </authorList>
    </citation>
    <scope>NUCLEOTIDE SEQUENCE [LARGE SCALE GENOMIC DNA]</scope>
    <source>
        <strain evidence="3 4">JCM19232</strain>
    </source>
</reference>
<dbReference type="AlphaFoldDB" id="A0A0B8NN39"/>
<proteinExistence type="predicted"/>
<protein>
    <submittedName>
        <fullName evidence="2">ElaA protein</fullName>
    </submittedName>
</protein>
<dbReference type="PROSITE" id="PS51186">
    <property type="entry name" value="GNAT"/>
    <property type="match status" value="1"/>
</dbReference>
<accession>A0A0B8P864</accession>
<dbReference type="InterPro" id="IPR016181">
    <property type="entry name" value="Acyl_CoA_acyltransferase"/>
</dbReference>
<keyword evidence="5" id="KW-1185">Reference proteome</keyword>
<accession>A0A0B8NN39</accession>
<evidence type="ECO:0000313" key="2">
    <source>
        <dbReference type="EMBL" id="GAM55441.1"/>
    </source>
</evidence>
<comment type="caution">
    <text evidence="2">The sequence shown here is derived from an EMBL/GenBank/DDBJ whole genome shotgun (WGS) entry which is preliminary data.</text>
</comment>
<name>A0A0B8NN39_9VIBR</name>
<sequence>MFVVEQDCPYPELDNKDILEGVHHLIGFVDDEIVAVARLLPAGASYPSVSIGRVAVSEKWREKKLGHDLMKKAVSECEALWPQQDIEIGAQNHLRNFYSKHGFEAYSEVYLEDGIPHVDMRRRA</sequence>
<dbReference type="Gene3D" id="3.40.630.30">
    <property type="match status" value="1"/>
</dbReference>
<dbReference type="Proteomes" id="UP000031670">
    <property type="component" value="Unassembled WGS sequence"/>
</dbReference>
<gene>
    <name evidence="2" type="ORF">JCM19231_4340</name>
    <name evidence="3" type="ORF">JCM19232_1628</name>
</gene>
<dbReference type="CDD" id="cd04301">
    <property type="entry name" value="NAT_SF"/>
    <property type="match status" value="1"/>
</dbReference>
<dbReference type="EMBL" id="BBRZ01000014">
    <property type="protein sequence ID" value="GAM55441.1"/>
    <property type="molecule type" value="Genomic_DNA"/>
</dbReference>
<dbReference type="Pfam" id="PF13673">
    <property type="entry name" value="Acetyltransf_10"/>
    <property type="match status" value="1"/>
</dbReference>
<evidence type="ECO:0000313" key="3">
    <source>
        <dbReference type="EMBL" id="GAM62471.1"/>
    </source>
</evidence>
<reference evidence="2 5" key="1">
    <citation type="submission" date="2015-01" db="EMBL/GenBank/DDBJ databases">
        <title>Vibrio sp. C1 JCM 19231 whole genome shotgun sequence.</title>
        <authorList>
            <person name="Sawabe T."/>
            <person name="Meirelles P."/>
            <person name="Feng G."/>
            <person name="Sayaka M."/>
            <person name="Hattori M."/>
            <person name="Ohkuma M."/>
        </authorList>
    </citation>
    <scope>NUCLEOTIDE SEQUENCE [LARGE SCALE GENOMIC DNA]</scope>
    <source>
        <strain evidence="5">JCM 19231</strain>
        <strain evidence="2">JCM19231</strain>
    </source>
</reference>
<evidence type="ECO:0000313" key="5">
    <source>
        <dbReference type="Proteomes" id="UP000031671"/>
    </source>
</evidence>
<evidence type="ECO:0000259" key="1">
    <source>
        <dbReference type="PROSITE" id="PS51186"/>
    </source>
</evidence>
<dbReference type="InterPro" id="IPR000182">
    <property type="entry name" value="GNAT_dom"/>
</dbReference>
<dbReference type="SUPFAM" id="SSF55729">
    <property type="entry name" value="Acyl-CoA N-acyltransferases (Nat)"/>
    <property type="match status" value="1"/>
</dbReference>
<evidence type="ECO:0000313" key="4">
    <source>
        <dbReference type="Proteomes" id="UP000031670"/>
    </source>
</evidence>
<dbReference type="GO" id="GO:0016747">
    <property type="term" value="F:acyltransferase activity, transferring groups other than amino-acyl groups"/>
    <property type="evidence" value="ECO:0007669"/>
    <property type="project" value="InterPro"/>
</dbReference>
<dbReference type="Proteomes" id="UP000031671">
    <property type="component" value="Unassembled WGS sequence"/>
</dbReference>
<feature type="domain" description="N-acetyltransferase" evidence="1">
    <location>
        <begin position="1"/>
        <end position="124"/>
    </location>
</feature>
<dbReference type="EMBL" id="BBSA01000006">
    <property type="protein sequence ID" value="GAM62471.1"/>
    <property type="molecule type" value="Genomic_DNA"/>
</dbReference>